<accession>A0A9P6EEN8</accession>
<gene>
    <name evidence="2" type="ORF">CPB83DRAFT_394366</name>
</gene>
<dbReference type="EMBL" id="MU157861">
    <property type="protein sequence ID" value="KAF9527394.1"/>
    <property type="molecule type" value="Genomic_DNA"/>
</dbReference>
<evidence type="ECO:0000313" key="2">
    <source>
        <dbReference type="EMBL" id="KAF9527394.1"/>
    </source>
</evidence>
<dbReference type="Proteomes" id="UP000807306">
    <property type="component" value="Unassembled WGS sequence"/>
</dbReference>
<feature type="compositionally biased region" description="Polar residues" evidence="1">
    <location>
        <begin position="1"/>
        <end position="22"/>
    </location>
</feature>
<organism evidence="2 3">
    <name type="scientific">Crepidotus variabilis</name>
    <dbReference type="NCBI Taxonomy" id="179855"/>
    <lineage>
        <taxon>Eukaryota</taxon>
        <taxon>Fungi</taxon>
        <taxon>Dikarya</taxon>
        <taxon>Basidiomycota</taxon>
        <taxon>Agaricomycotina</taxon>
        <taxon>Agaricomycetes</taxon>
        <taxon>Agaricomycetidae</taxon>
        <taxon>Agaricales</taxon>
        <taxon>Agaricineae</taxon>
        <taxon>Crepidotaceae</taxon>
        <taxon>Crepidotus</taxon>
    </lineage>
</organism>
<keyword evidence="3" id="KW-1185">Reference proteome</keyword>
<name>A0A9P6EEN8_9AGAR</name>
<sequence length="82" mass="8964">MSTEKPATEATTSSDTLQQLAPSSIGDDVSIARNEVELVIAESFWKSCRIESRGEVVIKAASRTPQGWSTIEVGKHRCSERL</sequence>
<protein>
    <submittedName>
        <fullName evidence="2">Uncharacterized protein</fullName>
    </submittedName>
</protein>
<comment type="caution">
    <text evidence="2">The sequence shown here is derived from an EMBL/GenBank/DDBJ whole genome shotgun (WGS) entry which is preliminary data.</text>
</comment>
<proteinExistence type="predicted"/>
<evidence type="ECO:0000256" key="1">
    <source>
        <dbReference type="SAM" id="MobiDB-lite"/>
    </source>
</evidence>
<evidence type="ECO:0000313" key="3">
    <source>
        <dbReference type="Proteomes" id="UP000807306"/>
    </source>
</evidence>
<dbReference type="AlphaFoldDB" id="A0A9P6EEN8"/>
<reference evidence="2" key="1">
    <citation type="submission" date="2020-11" db="EMBL/GenBank/DDBJ databases">
        <authorList>
            <consortium name="DOE Joint Genome Institute"/>
            <person name="Ahrendt S."/>
            <person name="Riley R."/>
            <person name="Andreopoulos W."/>
            <person name="Labutti K."/>
            <person name="Pangilinan J."/>
            <person name="Ruiz-Duenas F.J."/>
            <person name="Barrasa J.M."/>
            <person name="Sanchez-Garcia M."/>
            <person name="Camarero S."/>
            <person name="Miyauchi S."/>
            <person name="Serrano A."/>
            <person name="Linde D."/>
            <person name="Babiker R."/>
            <person name="Drula E."/>
            <person name="Ayuso-Fernandez I."/>
            <person name="Pacheco R."/>
            <person name="Padilla G."/>
            <person name="Ferreira P."/>
            <person name="Barriuso J."/>
            <person name="Kellner H."/>
            <person name="Castanera R."/>
            <person name="Alfaro M."/>
            <person name="Ramirez L."/>
            <person name="Pisabarro A.G."/>
            <person name="Kuo A."/>
            <person name="Tritt A."/>
            <person name="Lipzen A."/>
            <person name="He G."/>
            <person name="Yan M."/>
            <person name="Ng V."/>
            <person name="Cullen D."/>
            <person name="Martin F."/>
            <person name="Rosso M.-N."/>
            <person name="Henrissat B."/>
            <person name="Hibbett D."/>
            <person name="Martinez A.T."/>
            <person name="Grigoriev I.V."/>
        </authorList>
    </citation>
    <scope>NUCLEOTIDE SEQUENCE</scope>
    <source>
        <strain evidence="2">CBS 506.95</strain>
    </source>
</reference>
<feature type="region of interest" description="Disordered" evidence="1">
    <location>
        <begin position="1"/>
        <end position="24"/>
    </location>
</feature>